<evidence type="ECO:0000256" key="6">
    <source>
        <dbReference type="ARBA" id="ARBA00022777"/>
    </source>
</evidence>
<keyword evidence="4" id="KW-0808">Transferase</keyword>
<feature type="transmembrane region" description="Helical" evidence="9">
    <location>
        <begin position="140"/>
        <end position="159"/>
    </location>
</feature>
<dbReference type="Gene3D" id="1.20.5.1930">
    <property type="match status" value="1"/>
</dbReference>
<name>A0A9X2LNW8_9ACTN</name>
<dbReference type="GO" id="GO:0000155">
    <property type="term" value="F:phosphorelay sensor kinase activity"/>
    <property type="evidence" value="ECO:0007669"/>
    <property type="project" value="InterPro"/>
</dbReference>
<dbReference type="Proteomes" id="UP001142374">
    <property type="component" value="Unassembled WGS sequence"/>
</dbReference>
<keyword evidence="9" id="KW-0812">Transmembrane</keyword>
<feature type="domain" description="Signal transduction histidine kinase subgroup 3 dimerisation and phosphoacceptor" evidence="11">
    <location>
        <begin position="417"/>
        <end position="485"/>
    </location>
</feature>
<feature type="transmembrane region" description="Helical" evidence="9">
    <location>
        <begin position="105"/>
        <end position="128"/>
    </location>
</feature>
<keyword evidence="5" id="KW-0547">Nucleotide-binding</keyword>
<dbReference type="Gene3D" id="3.30.565.10">
    <property type="entry name" value="Histidine kinase-like ATPase, C-terminal domain"/>
    <property type="match status" value="1"/>
</dbReference>
<comment type="caution">
    <text evidence="12">The sequence shown here is derived from an EMBL/GenBank/DDBJ whole genome shotgun (WGS) entry which is preliminary data.</text>
</comment>
<dbReference type="AlphaFoldDB" id="A0A9X2LNW8"/>
<dbReference type="InterPro" id="IPR003594">
    <property type="entry name" value="HATPase_dom"/>
</dbReference>
<dbReference type="InterPro" id="IPR011712">
    <property type="entry name" value="Sig_transdc_His_kin_sub3_dim/P"/>
</dbReference>
<evidence type="ECO:0000256" key="2">
    <source>
        <dbReference type="ARBA" id="ARBA00012438"/>
    </source>
</evidence>
<reference evidence="12" key="1">
    <citation type="submission" date="2022-06" db="EMBL/GenBank/DDBJ databases">
        <title>WGS of actinobacteria.</title>
        <authorList>
            <person name="Thawai C."/>
        </authorList>
    </citation>
    <scope>NUCLEOTIDE SEQUENCE</scope>
    <source>
        <strain evidence="12">AA8</strain>
    </source>
</reference>
<organism evidence="12 13">
    <name type="scientific">Streptomyces telluris</name>
    <dbReference type="NCBI Taxonomy" id="2720021"/>
    <lineage>
        <taxon>Bacteria</taxon>
        <taxon>Bacillati</taxon>
        <taxon>Actinomycetota</taxon>
        <taxon>Actinomycetes</taxon>
        <taxon>Kitasatosporales</taxon>
        <taxon>Streptomycetaceae</taxon>
        <taxon>Streptomyces</taxon>
    </lineage>
</organism>
<dbReference type="GO" id="GO:0046983">
    <property type="term" value="F:protein dimerization activity"/>
    <property type="evidence" value="ECO:0007669"/>
    <property type="project" value="InterPro"/>
</dbReference>
<dbReference type="GO" id="GO:0005524">
    <property type="term" value="F:ATP binding"/>
    <property type="evidence" value="ECO:0007669"/>
    <property type="project" value="UniProtKB-KW"/>
</dbReference>
<evidence type="ECO:0000256" key="4">
    <source>
        <dbReference type="ARBA" id="ARBA00022679"/>
    </source>
</evidence>
<evidence type="ECO:0000313" key="12">
    <source>
        <dbReference type="EMBL" id="MCQ8774610.1"/>
    </source>
</evidence>
<feature type="transmembrane region" description="Helical" evidence="9">
    <location>
        <begin position="196"/>
        <end position="214"/>
    </location>
</feature>
<sequence>MGGVLGRAGSCGSGSAGVGLGGRPGRAVAGAAALAVAAGCTGSWAYGRAGGTQEDILRDLAVGWTFAGAGLIAWWRRPANRTGRLMVAEGVTWFLGNLQGTTVPALFALGAWWEALNLAVLAHLLLVFPDGRLTTVFARRVVACAYLLVAVGGLLRVLAYDPSAESEATYLSCLDCGPNGLLFRPGRDLFPGIDLGYRWTGAFLTVVVVVALVRNWRASSLARRRALLPAWIAILVALALVGWEVLHVAAPGLLGPTASTPTLLSDLSEMAVPVTFLVGLLRMRLRRAAVGSVVIEVGADPTPRRLQDVLAHLLGDPSLRLGLWSEAAGGYLDPAGRALRGPYPGSGKSVTALDDRERPSAVLVHDAALGEDPQLLAAVGASVRLCLENVRLRSQAAARGQESRAVGSRILEAADRERRRLERDLHDGAQTRLVFALMSLRRLDARLADAGDGGLRHTVAETDRTLRMALEDLRGIARGIHPAVLTREGLGPAVTALAEQAQVPVVVSVEDRRYPPLVESTAYFAVCEALSNAAKYAQARAVSVSARQCEGVLVVEAADDGVGGADPARGSGLQGLADRLAAVGGALRVHSPPGGGTRVRVELPCA</sequence>
<dbReference type="EC" id="2.7.13.3" evidence="2"/>
<dbReference type="GO" id="GO:0016020">
    <property type="term" value="C:membrane"/>
    <property type="evidence" value="ECO:0007669"/>
    <property type="project" value="InterPro"/>
</dbReference>
<evidence type="ECO:0000256" key="7">
    <source>
        <dbReference type="ARBA" id="ARBA00022840"/>
    </source>
</evidence>
<evidence type="ECO:0000259" key="11">
    <source>
        <dbReference type="Pfam" id="PF07730"/>
    </source>
</evidence>
<feature type="transmembrane region" description="Helical" evidence="9">
    <location>
        <begin position="59"/>
        <end position="76"/>
    </location>
</feature>
<evidence type="ECO:0000313" key="13">
    <source>
        <dbReference type="Proteomes" id="UP001142374"/>
    </source>
</evidence>
<proteinExistence type="predicted"/>
<keyword evidence="13" id="KW-1185">Reference proteome</keyword>
<evidence type="ECO:0000259" key="10">
    <source>
        <dbReference type="Pfam" id="PF02518"/>
    </source>
</evidence>
<evidence type="ECO:0000256" key="8">
    <source>
        <dbReference type="ARBA" id="ARBA00023012"/>
    </source>
</evidence>
<dbReference type="PANTHER" id="PTHR24421">
    <property type="entry name" value="NITRATE/NITRITE SENSOR PROTEIN NARX-RELATED"/>
    <property type="match status" value="1"/>
</dbReference>
<protein>
    <recommendedName>
        <fullName evidence="2">histidine kinase</fullName>
        <ecNumber evidence="2">2.7.13.3</ecNumber>
    </recommendedName>
</protein>
<keyword evidence="9" id="KW-0472">Membrane</keyword>
<keyword evidence="6 12" id="KW-0418">Kinase</keyword>
<dbReference type="Pfam" id="PF02518">
    <property type="entry name" value="HATPase_c"/>
    <property type="match status" value="1"/>
</dbReference>
<keyword evidence="7" id="KW-0067">ATP-binding</keyword>
<keyword evidence="9" id="KW-1133">Transmembrane helix</keyword>
<dbReference type="PANTHER" id="PTHR24421:SF10">
    <property type="entry name" value="NITRATE_NITRITE SENSOR PROTEIN NARQ"/>
    <property type="match status" value="1"/>
</dbReference>
<dbReference type="RefSeq" id="WP_256791712.1">
    <property type="nucleotide sequence ID" value="NZ_JAATER010000196.1"/>
</dbReference>
<dbReference type="InterPro" id="IPR036890">
    <property type="entry name" value="HATPase_C_sf"/>
</dbReference>
<dbReference type="EMBL" id="JANIID010000049">
    <property type="protein sequence ID" value="MCQ8774610.1"/>
    <property type="molecule type" value="Genomic_DNA"/>
</dbReference>
<accession>A0A9X2LNW8</accession>
<feature type="domain" description="Histidine kinase/HSP90-like ATPase" evidence="10">
    <location>
        <begin position="523"/>
        <end position="604"/>
    </location>
</feature>
<dbReference type="InterPro" id="IPR050482">
    <property type="entry name" value="Sensor_HK_TwoCompSys"/>
</dbReference>
<evidence type="ECO:0000256" key="5">
    <source>
        <dbReference type="ARBA" id="ARBA00022741"/>
    </source>
</evidence>
<feature type="transmembrane region" description="Helical" evidence="9">
    <location>
        <begin position="226"/>
        <end position="243"/>
    </location>
</feature>
<evidence type="ECO:0000256" key="3">
    <source>
        <dbReference type="ARBA" id="ARBA00022553"/>
    </source>
</evidence>
<dbReference type="SUPFAM" id="SSF55874">
    <property type="entry name" value="ATPase domain of HSP90 chaperone/DNA topoisomerase II/histidine kinase"/>
    <property type="match status" value="1"/>
</dbReference>
<keyword evidence="8" id="KW-0902">Two-component regulatory system</keyword>
<evidence type="ECO:0000256" key="9">
    <source>
        <dbReference type="SAM" id="Phobius"/>
    </source>
</evidence>
<gene>
    <name evidence="12" type="ORF">NQU55_33345</name>
</gene>
<feature type="transmembrane region" description="Helical" evidence="9">
    <location>
        <begin position="27"/>
        <end position="47"/>
    </location>
</feature>
<evidence type="ECO:0000256" key="1">
    <source>
        <dbReference type="ARBA" id="ARBA00000085"/>
    </source>
</evidence>
<dbReference type="Pfam" id="PF07730">
    <property type="entry name" value="HisKA_3"/>
    <property type="match status" value="1"/>
</dbReference>
<keyword evidence="3" id="KW-0597">Phosphoprotein</keyword>
<dbReference type="CDD" id="cd16917">
    <property type="entry name" value="HATPase_UhpB-NarQ-NarX-like"/>
    <property type="match status" value="1"/>
</dbReference>
<comment type="catalytic activity">
    <reaction evidence="1">
        <text>ATP + protein L-histidine = ADP + protein N-phospho-L-histidine.</text>
        <dbReference type="EC" id="2.7.13.3"/>
    </reaction>
</comment>